<dbReference type="AlphaFoldDB" id="A0A183C2Y3"/>
<proteinExistence type="predicted"/>
<accession>A0A183C2Y3</accession>
<organism evidence="1 2">
    <name type="scientific">Globodera pallida</name>
    <name type="common">Potato cyst nematode worm</name>
    <name type="synonym">Heterodera pallida</name>
    <dbReference type="NCBI Taxonomy" id="36090"/>
    <lineage>
        <taxon>Eukaryota</taxon>
        <taxon>Metazoa</taxon>
        <taxon>Ecdysozoa</taxon>
        <taxon>Nematoda</taxon>
        <taxon>Chromadorea</taxon>
        <taxon>Rhabditida</taxon>
        <taxon>Tylenchina</taxon>
        <taxon>Tylenchomorpha</taxon>
        <taxon>Tylenchoidea</taxon>
        <taxon>Heteroderidae</taxon>
        <taxon>Heteroderinae</taxon>
        <taxon>Globodera</taxon>
    </lineage>
</organism>
<dbReference type="InterPro" id="IPR019424">
    <property type="entry name" value="7TM_GPCR_Srsx"/>
</dbReference>
<protein>
    <submittedName>
        <fullName evidence="2">7TM_GPCR_Srx domain-containing protein</fullName>
    </submittedName>
</protein>
<evidence type="ECO:0000313" key="1">
    <source>
        <dbReference type="Proteomes" id="UP000050741"/>
    </source>
</evidence>
<name>A0A183C2Y3_GLOPA</name>
<dbReference type="Proteomes" id="UP000050741">
    <property type="component" value="Unassembled WGS sequence"/>
</dbReference>
<dbReference type="Pfam" id="PF10320">
    <property type="entry name" value="7TM_GPCR_Srsx"/>
    <property type="match status" value="1"/>
</dbReference>
<keyword evidence="1" id="KW-1185">Reference proteome</keyword>
<sequence>MAIFLVEMFGWASNWTVRLVLIQLDVTAVTEWFALSYFGFVMQLTLSLNGPILYALSGEYRTAFRAVLRIGKTSQPTTPLFVKKK</sequence>
<evidence type="ECO:0000313" key="2">
    <source>
        <dbReference type="WBParaSite" id="GPLIN_000722700"/>
    </source>
</evidence>
<reference evidence="2" key="2">
    <citation type="submission" date="2016-06" db="UniProtKB">
        <authorList>
            <consortium name="WormBaseParasite"/>
        </authorList>
    </citation>
    <scope>IDENTIFICATION</scope>
</reference>
<reference evidence="1" key="1">
    <citation type="submission" date="2014-05" db="EMBL/GenBank/DDBJ databases">
        <title>The genome and life-stage specific transcriptomes of Globodera pallida elucidate key aspects of plant parasitism by a cyst nematode.</title>
        <authorList>
            <person name="Cotton J.A."/>
            <person name="Lilley C.J."/>
            <person name="Jones L.M."/>
            <person name="Kikuchi T."/>
            <person name="Reid A.J."/>
            <person name="Thorpe P."/>
            <person name="Tsai I.J."/>
            <person name="Beasley H."/>
            <person name="Blok V."/>
            <person name="Cock P.J.A."/>
            <person name="Van den Akker S.E."/>
            <person name="Holroyd N."/>
            <person name="Hunt M."/>
            <person name="Mantelin S."/>
            <person name="Naghra H."/>
            <person name="Pain A."/>
            <person name="Palomares-Rius J.E."/>
            <person name="Zarowiecki M."/>
            <person name="Berriman M."/>
            <person name="Jones J.T."/>
            <person name="Urwin P.E."/>
        </authorList>
    </citation>
    <scope>NUCLEOTIDE SEQUENCE [LARGE SCALE GENOMIC DNA]</scope>
    <source>
        <strain evidence="1">Lindley</strain>
    </source>
</reference>
<dbReference type="WBParaSite" id="GPLIN_000722700">
    <property type="protein sequence ID" value="GPLIN_000722700"/>
    <property type="gene ID" value="GPLIN_000722700"/>
</dbReference>